<organism evidence="1 2">
    <name type="scientific">Burkholderia ubonensis</name>
    <dbReference type="NCBI Taxonomy" id="101571"/>
    <lineage>
        <taxon>Bacteria</taxon>
        <taxon>Pseudomonadati</taxon>
        <taxon>Pseudomonadota</taxon>
        <taxon>Betaproteobacteria</taxon>
        <taxon>Burkholderiales</taxon>
        <taxon>Burkholderiaceae</taxon>
        <taxon>Burkholderia</taxon>
        <taxon>Burkholderia cepacia complex</taxon>
    </lineage>
</organism>
<dbReference type="EMBL" id="LPHD01000025">
    <property type="protein sequence ID" value="KWA85143.1"/>
    <property type="molecule type" value="Genomic_DNA"/>
</dbReference>
<accession>A0A108MMW2</accession>
<protein>
    <submittedName>
        <fullName evidence="1">Uncharacterized protein</fullName>
    </submittedName>
</protein>
<proteinExistence type="predicted"/>
<evidence type="ECO:0000313" key="2">
    <source>
        <dbReference type="Proteomes" id="UP000060630"/>
    </source>
</evidence>
<name>A0A108MMW2_9BURK</name>
<comment type="caution">
    <text evidence="1">The sequence shown here is derived from an EMBL/GenBank/DDBJ whole genome shotgun (WGS) entry which is preliminary data.</text>
</comment>
<reference evidence="1 2" key="1">
    <citation type="submission" date="2015-11" db="EMBL/GenBank/DDBJ databases">
        <title>Expanding the genomic diversity of Burkholderia species for the development of highly accurate diagnostics.</title>
        <authorList>
            <person name="Sahl J."/>
            <person name="Keim P."/>
            <person name="Wagner D."/>
        </authorList>
    </citation>
    <scope>NUCLEOTIDE SEQUENCE [LARGE SCALE GENOMIC DNA]</scope>
    <source>
        <strain evidence="1 2">MSMB2087WGS</strain>
    </source>
</reference>
<dbReference type="AlphaFoldDB" id="A0A108MMW2"/>
<evidence type="ECO:0000313" key="1">
    <source>
        <dbReference type="EMBL" id="KWA85143.1"/>
    </source>
</evidence>
<sequence>MKQLARVISVRHDCAAKRTHPDAPRCVIGFAPSTDVAFPVPRSLQYIAHDDGHAARQVAAFEVDRTRLRRTRVAPAACMRDPGADARERVAIHAFTADVPAPGGAQ</sequence>
<dbReference type="RefSeq" id="WP_060014186.1">
    <property type="nucleotide sequence ID" value="NZ_LPFD01000076.1"/>
</dbReference>
<gene>
    <name evidence="1" type="ORF">WL29_16270</name>
</gene>
<dbReference type="Proteomes" id="UP000060630">
    <property type="component" value="Unassembled WGS sequence"/>
</dbReference>